<dbReference type="OrthoDB" id="10255247at2759"/>
<name>A0A1Y1UIX6_9FUNG</name>
<dbReference type="GO" id="GO:0036064">
    <property type="term" value="C:ciliary basal body"/>
    <property type="evidence" value="ECO:0007669"/>
    <property type="project" value="TreeGrafter"/>
</dbReference>
<comment type="caution">
    <text evidence="2">The sequence shown here is derived from an EMBL/GenBank/DDBJ whole genome shotgun (WGS) entry which is preliminary data.</text>
</comment>
<evidence type="ECO:0000313" key="3">
    <source>
        <dbReference type="Proteomes" id="UP000193719"/>
    </source>
</evidence>
<dbReference type="STRING" id="1754191.A0A1Y1UIX6"/>
<evidence type="ECO:0000313" key="2">
    <source>
        <dbReference type="EMBL" id="ORX37507.1"/>
    </source>
</evidence>
<dbReference type="EMBL" id="MCFH01000133">
    <property type="protein sequence ID" value="ORX37507.1"/>
    <property type="molecule type" value="Genomic_DNA"/>
</dbReference>
<evidence type="ECO:0000256" key="1">
    <source>
        <dbReference type="SAM" id="Coils"/>
    </source>
</evidence>
<dbReference type="InterPro" id="IPR033192">
    <property type="entry name" value="ODAD3"/>
</dbReference>
<organism evidence="2 3">
    <name type="scientific">Piromyces finnis</name>
    <dbReference type="NCBI Taxonomy" id="1754191"/>
    <lineage>
        <taxon>Eukaryota</taxon>
        <taxon>Fungi</taxon>
        <taxon>Fungi incertae sedis</taxon>
        <taxon>Chytridiomycota</taxon>
        <taxon>Chytridiomycota incertae sedis</taxon>
        <taxon>Neocallimastigomycetes</taxon>
        <taxon>Neocallimastigales</taxon>
        <taxon>Neocallimastigaceae</taxon>
        <taxon>Piromyces</taxon>
    </lineage>
</organism>
<accession>A0A1Y1UIX6</accession>
<proteinExistence type="predicted"/>
<reference evidence="2 3" key="2">
    <citation type="submission" date="2016-08" db="EMBL/GenBank/DDBJ databases">
        <title>Pervasive Adenine N6-methylation of Active Genes in Fungi.</title>
        <authorList>
            <consortium name="DOE Joint Genome Institute"/>
            <person name="Mondo S.J."/>
            <person name="Dannebaum R.O."/>
            <person name="Kuo R.C."/>
            <person name="Labutti K."/>
            <person name="Haridas S."/>
            <person name="Kuo A."/>
            <person name="Salamov A."/>
            <person name="Ahrendt S.R."/>
            <person name="Lipzen A."/>
            <person name="Sullivan W."/>
            <person name="Andreopoulos W.B."/>
            <person name="Clum A."/>
            <person name="Lindquist E."/>
            <person name="Daum C."/>
            <person name="Ramamoorthy G.K."/>
            <person name="Gryganskyi A."/>
            <person name="Culley D."/>
            <person name="Magnuson J.K."/>
            <person name="James T.Y."/>
            <person name="O'Malley M.A."/>
            <person name="Stajich J.E."/>
            <person name="Spatafora J.W."/>
            <person name="Visel A."/>
            <person name="Grigoriev I.V."/>
        </authorList>
    </citation>
    <scope>NUCLEOTIDE SEQUENCE [LARGE SCALE GENOMIC DNA]</scope>
    <source>
        <strain evidence="3">finn</strain>
    </source>
</reference>
<keyword evidence="3" id="KW-1185">Reference proteome</keyword>
<feature type="coiled-coil region" evidence="1">
    <location>
        <begin position="36"/>
        <end position="119"/>
    </location>
</feature>
<gene>
    <name evidence="2" type="ORF">BCR36DRAFT_313634</name>
</gene>
<dbReference type="GO" id="GO:0097542">
    <property type="term" value="C:ciliary tip"/>
    <property type="evidence" value="ECO:0007669"/>
    <property type="project" value="TreeGrafter"/>
</dbReference>
<dbReference type="GO" id="GO:0035253">
    <property type="term" value="C:ciliary rootlet"/>
    <property type="evidence" value="ECO:0007669"/>
    <property type="project" value="TreeGrafter"/>
</dbReference>
<protein>
    <submittedName>
        <fullName evidence="2">Uncharacterized protein</fullName>
    </submittedName>
</protein>
<dbReference type="GO" id="GO:0003341">
    <property type="term" value="P:cilium movement"/>
    <property type="evidence" value="ECO:0007669"/>
    <property type="project" value="InterPro"/>
</dbReference>
<reference evidence="2 3" key="1">
    <citation type="submission" date="2016-08" db="EMBL/GenBank/DDBJ databases">
        <title>Genomes of anaerobic fungi encode conserved fungal cellulosomes for biomass hydrolysis.</title>
        <authorList>
            <consortium name="DOE Joint Genome Institute"/>
            <person name="Haitjema C.H."/>
            <person name="Gilmore S.P."/>
            <person name="Henske J.K."/>
            <person name="Solomon K.V."/>
            <person name="De Groot R."/>
            <person name="Kuo A."/>
            <person name="Mondo S.J."/>
            <person name="Salamov A.A."/>
            <person name="Labutti K."/>
            <person name="Zhao Z."/>
            <person name="Chiniquy J."/>
            <person name="Barry K."/>
            <person name="Brewer H.M."/>
            <person name="Purvine S.O."/>
            <person name="Wright A.T."/>
            <person name="Boxma B."/>
            <person name="Van Alen T."/>
            <person name="Hackstein J.H."/>
            <person name="Baker S.E."/>
            <person name="Grigoriev I.V."/>
            <person name="O'Malley M.A."/>
        </authorList>
    </citation>
    <scope>NUCLEOTIDE SEQUENCE [LARGE SCALE GENOMIC DNA]</scope>
    <source>
        <strain evidence="3">finn</strain>
    </source>
</reference>
<keyword evidence="1" id="KW-0175">Coiled coil</keyword>
<sequence length="130" mass="15486">MPRQNQIDEELRDLKLRFELLDGDRKAYYESSQMTIRKNKEEIAQLAAQNKELRSTIAKLRKFEKDITPKVSINMTSFEKFDHEVIDSQKRCDRLKCELEKKEKQLFDLEDTYSDLKKIAEGMDNKIIPK</sequence>
<dbReference type="PANTHER" id="PTHR46518">
    <property type="entry name" value="COILED-COIL DOMAIN-CONTAINING PROTEIN 151"/>
    <property type="match status" value="1"/>
</dbReference>
<dbReference type="Proteomes" id="UP000193719">
    <property type="component" value="Unassembled WGS sequence"/>
</dbReference>
<dbReference type="GO" id="GO:0036158">
    <property type="term" value="P:outer dynein arm assembly"/>
    <property type="evidence" value="ECO:0007669"/>
    <property type="project" value="InterPro"/>
</dbReference>
<dbReference type="PANTHER" id="PTHR46518:SF1">
    <property type="entry name" value="OUTER DYNEIN ARM-DOCKING COMPLEX SUBUNIT 3"/>
    <property type="match status" value="1"/>
</dbReference>
<dbReference type="AlphaFoldDB" id="A0A1Y1UIX6"/>